<dbReference type="EMBL" id="DSOV01000019">
    <property type="protein sequence ID" value="HEN41809.1"/>
    <property type="molecule type" value="Genomic_DNA"/>
</dbReference>
<protein>
    <submittedName>
        <fullName evidence="3">Laccase</fullName>
    </submittedName>
</protein>
<reference evidence="3" key="1">
    <citation type="journal article" date="2020" name="mSystems">
        <title>Genome- and Community-Level Interaction Insights into Carbon Utilization and Element Cycling Functions of Hydrothermarchaeota in Hydrothermal Sediment.</title>
        <authorList>
            <person name="Zhou Z."/>
            <person name="Liu Y."/>
            <person name="Xu W."/>
            <person name="Pan J."/>
            <person name="Luo Z.H."/>
            <person name="Li M."/>
        </authorList>
    </citation>
    <scope>NUCLEOTIDE SEQUENCE [LARGE SCALE GENOMIC DNA]</scope>
    <source>
        <strain evidence="3">SpSt-349</strain>
    </source>
</reference>
<dbReference type="InterPro" id="IPR011706">
    <property type="entry name" value="Cu-oxidase_C"/>
</dbReference>
<dbReference type="InterPro" id="IPR036116">
    <property type="entry name" value="FN3_sf"/>
</dbReference>
<dbReference type="PROSITE" id="PS50853">
    <property type="entry name" value="FN3"/>
    <property type="match status" value="1"/>
</dbReference>
<comment type="caution">
    <text evidence="3">The sequence shown here is derived from an EMBL/GenBank/DDBJ whole genome shotgun (WGS) entry which is preliminary data.</text>
</comment>
<dbReference type="InterPro" id="IPR013783">
    <property type="entry name" value="Ig-like_fold"/>
</dbReference>
<dbReference type="Gene3D" id="2.60.40.420">
    <property type="entry name" value="Cupredoxins - blue copper proteins"/>
    <property type="match status" value="3"/>
</dbReference>
<feature type="signal peptide" evidence="1">
    <location>
        <begin position="1"/>
        <end position="29"/>
    </location>
</feature>
<dbReference type="SUPFAM" id="SSF49265">
    <property type="entry name" value="Fibronectin type III"/>
    <property type="match status" value="1"/>
</dbReference>
<dbReference type="InterPro" id="IPR045087">
    <property type="entry name" value="Cu-oxidase_fam"/>
</dbReference>
<dbReference type="SUPFAM" id="SSF49503">
    <property type="entry name" value="Cupredoxins"/>
    <property type="match status" value="3"/>
</dbReference>
<dbReference type="GO" id="GO:0016491">
    <property type="term" value="F:oxidoreductase activity"/>
    <property type="evidence" value="ECO:0007669"/>
    <property type="project" value="InterPro"/>
</dbReference>
<dbReference type="Gene3D" id="2.60.40.10">
    <property type="entry name" value="Immunoglobulins"/>
    <property type="match status" value="3"/>
</dbReference>
<proteinExistence type="predicted"/>
<dbReference type="CDD" id="cd00063">
    <property type="entry name" value="FN3"/>
    <property type="match status" value="1"/>
</dbReference>
<evidence type="ECO:0000259" key="2">
    <source>
        <dbReference type="PROSITE" id="PS50853"/>
    </source>
</evidence>
<organism evidence="3">
    <name type="scientific">Geobacter metallireducens</name>
    <dbReference type="NCBI Taxonomy" id="28232"/>
    <lineage>
        <taxon>Bacteria</taxon>
        <taxon>Pseudomonadati</taxon>
        <taxon>Thermodesulfobacteriota</taxon>
        <taxon>Desulfuromonadia</taxon>
        <taxon>Geobacterales</taxon>
        <taxon>Geobacteraceae</taxon>
        <taxon>Geobacter</taxon>
    </lineage>
</organism>
<dbReference type="Pfam" id="PF00041">
    <property type="entry name" value="fn3"/>
    <property type="match status" value="1"/>
</dbReference>
<feature type="domain" description="Fibronectin type-III" evidence="2">
    <location>
        <begin position="1158"/>
        <end position="1249"/>
    </location>
</feature>
<name>A0A831UG60_GEOME</name>
<dbReference type="InterPro" id="IPR003961">
    <property type="entry name" value="FN3_dom"/>
</dbReference>
<dbReference type="InterPro" id="IPR008972">
    <property type="entry name" value="Cupredoxin"/>
</dbReference>
<dbReference type="GO" id="GO:0005507">
    <property type="term" value="F:copper ion binding"/>
    <property type="evidence" value="ECO:0007669"/>
    <property type="project" value="InterPro"/>
</dbReference>
<gene>
    <name evidence="3" type="ORF">ENQ87_05435</name>
</gene>
<dbReference type="PANTHER" id="PTHR48267">
    <property type="entry name" value="CUPREDOXIN SUPERFAMILY PROTEIN"/>
    <property type="match status" value="1"/>
</dbReference>
<dbReference type="SMART" id="SM00060">
    <property type="entry name" value="FN3"/>
    <property type="match status" value="2"/>
</dbReference>
<feature type="chain" id="PRO_5032690101" evidence="1">
    <location>
        <begin position="30"/>
        <end position="1339"/>
    </location>
</feature>
<sequence>MNRLRLMIITCLATVVTALSGIGPPVAQAQLVVDTNPANPGYGYFIPDYFNTPNWANSPPLTKFVDPLPLLGDAGLPIARPDVVTYPGSDYYEISLEQYPQKLHSQLPATTLRGYVQTNYGTDTSNCVPPPNVPGPGQTACTATEHNTKAPAGIRYLGPVILASKGRPVRVKFTNNLPSGDLFVPRDPTVMGSGMFEIDYNPETKATIPLTSGEFSQSRATLHLHGGLSPWISDGTAHQWTVPVGEAASSAYPKGVSVSYVPDMWFDAAGNTIAACAGQTTCAVAGATNNPGAGKLTFFWTNDQSARLMFYHDHAYGITRLNVYVGEAAGYLINDPVLEDKLAAAGVPGTLGTTPDLEHLIPLVIQDKTFVDASTIMTTDPTWAWGSQPATRNPNYPTSGPAPVATPVTGDLWWPHVYMPAQNPYNPNLSGINDMGRWHYGPWFFPGTPICGSSPDAVKPFCIDFGPVANEYYDPNCDPYGGNTAPDAPIVNFCQPPERPGTHNPSWGAEAFLETMVVNGAVYPTLTVQPQKYRLRILNAAHDRFLNLQFYRAVNKNGYTNPTVAPYDFNGAGVADLTEVAMVPASATPGFPETWPTDGREGGVPDPTTRGPAFIQIATEGGVLPAPVVLPNQPVQWNMDPTMFNVGNVLNQRDGGGTLFLAPAERADVIVDFSAYDGQTLILYNDAPTAFPALDPHYDYYTGAPDRTDIGGYGPVLPGVGPNIRTVMQIVVGSGTGGSAATTNDHYDPTLLTNLQNAFKSTSAAQEGIFAQTQHPIVVGQKAYGSSGNSAYYTAGADCDPAAAGAQTCFPPIAPYWGLSNINSTSLKYDTVLKDQAGVISLQRIGDNEPATPFQMKAIHDEMGATFDDYGRMSAKLGLEVPGVNAAIQNFILQNFVDPLTEIVKSDEVQIWRITHNGVDTHPIHFHLFDVQLLNRVGWDGFIRLPDENEMGWKDTLRISPLEDTIVALRPVKPPVPFKLPNNIRPLNPTMPLGDTSGFAQIDITDGADLVPPLQNQLINFGAEYTWHCHILSHEENDMMRATALALPPEDPTGLTAIRTGNGANRRVNLAWTDNSKNDTSMTIQRATASIGPWTTLATVPSNGAGPTTGTRTYTDPIGNTNQTFYYQVFASNTVGGPAPYPIVTANSGNSNIADTNTPSDLTATILSATSIRLNWSDNANTELGYQIERSFNGGAFALLTTVAANTATYTNTGLTTGSTYSYRVRAVIPTGFTDYSNVASATLVTPPAPTIQSATAARQGNNNERVTLTWNDVAGETGYTIQWSTNNFATVAGSGSVGANVTTFTTGNIARQAWQFRVGAANPVGTAWSAAVNVPAAP</sequence>
<evidence type="ECO:0000256" key="1">
    <source>
        <dbReference type="SAM" id="SignalP"/>
    </source>
</evidence>
<dbReference type="Pfam" id="PF07731">
    <property type="entry name" value="Cu-oxidase_2"/>
    <property type="match status" value="1"/>
</dbReference>
<dbReference type="PANTHER" id="PTHR48267:SF1">
    <property type="entry name" value="BILIRUBIN OXIDASE"/>
    <property type="match status" value="1"/>
</dbReference>
<keyword evidence="1" id="KW-0732">Signal</keyword>
<evidence type="ECO:0000313" key="3">
    <source>
        <dbReference type="EMBL" id="HEN41809.1"/>
    </source>
</evidence>
<accession>A0A831UG60</accession>